<evidence type="ECO:0000313" key="14">
    <source>
        <dbReference type="EMBL" id="KAG7472741.1"/>
    </source>
</evidence>
<feature type="domain" description="AAA+ ATPase" evidence="13">
    <location>
        <begin position="340"/>
        <end position="473"/>
    </location>
</feature>
<dbReference type="GO" id="GO:0005524">
    <property type="term" value="F:ATP binding"/>
    <property type="evidence" value="ECO:0007669"/>
    <property type="project" value="UniProtKB-KW"/>
</dbReference>
<comment type="caution">
    <text evidence="14">The sequence shown here is derived from an EMBL/GenBank/DDBJ whole genome shotgun (WGS) entry which is preliminary data.</text>
</comment>
<dbReference type="PANTHER" id="PTHR23075">
    <property type="entry name" value="PUTATIVE ATP-ASE"/>
    <property type="match status" value="1"/>
</dbReference>
<feature type="region of interest" description="Disordered" evidence="12">
    <location>
        <begin position="1"/>
        <end position="65"/>
    </location>
</feature>
<evidence type="ECO:0000256" key="12">
    <source>
        <dbReference type="SAM" id="MobiDB-lite"/>
    </source>
</evidence>
<evidence type="ECO:0000259" key="13">
    <source>
        <dbReference type="SMART" id="SM00382"/>
    </source>
</evidence>
<evidence type="ECO:0000256" key="4">
    <source>
        <dbReference type="ARBA" id="ARBA00022741"/>
    </source>
</evidence>
<feature type="coiled-coil region" evidence="11">
    <location>
        <begin position="137"/>
        <end position="167"/>
    </location>
</feature>
<evidence type="ECO:0000313" key="15">
    <source>
        <dbReference type="Proteomes" id="UP001046870"/>
    </source>
</evidence>
<evidence type="ECO:0000256" key="10">
    <source>
        <dbReference type="ARBA" id="ARBA00023271"/>
    </source>
</evidence>
<dbReference type="Pfam" id="PF12037">
    <property type="entry name" value="ATAD3_N"/>
    <property type="match status" value="1"/>
</dbReference>
<evidence type="ECO:0000256" key="6">
    <source>
        <dbReference type="ARBA" id="ARBA00022840"/>
    </source>
</evidence>
<comment type="similarity">
    <text evidence="3">Belongs to the AAA ATPase family.</text>
</comment>
<evidence type="ECO:0000256" key="11">
    <source>
        <dbReference type="SAM" id="Coils"/>
    </source>
</evidence>
<dbReference type="GO" id="GO:0042645">
    <property type="term" value="C:mitochondrial nucleoid"/>
    <property type="evidence" value="ECO:0007669"/>
    <property type="project" value="UniProtKB-SubCell"/>
</dbReference>
<keyword evidence="10" id="KW-1135">Mitochondrion nucleoid</keyword>
<dbReference type="FunFam" id="3.40.50.300:FF:000470">
    <property type="entry name" value="ATPase family, AAA domain containing 3A"/>
    <property type="match status" value="1"/>
</dbReference>
<dbReference type="InterPro" id="IPR027417">
    <property type="entry name" value="P-loop_NTPase"/>
</dbReference>
<dbReference type="PANTHER" id="PTHR23075:SF0">
    <property type="entry name" value="ATPASE FAMILY AAA DOMAIN-CONTAINING PROTEIN 3"/>
    <property type="match status" value="1"/>
</dbReference>
<evidence type="ECO:0000256" key="7">
    <source>
        <dbReference type="ARBA" id="ARBA00023054"/>
    </source>
</evidence>
<sequence>MSWLFGWRKGSSGPPPDSATPPSTPSADGDSGGTGGDKPKDKWSNFDPTGLERAAKAARELDKSRHAKEALDLARLQEQTLQLEHQTKLKEYEAAVEQLKGEQIRSQGEERRKTVAEETKQHQARAQYQDKLARQRYDDQLRQQQALNEENLRKQEESVQKQEAMRRATIEHEMDLRHKNELLRVEAEAKARARVERENADIIREQIRLKAAEHRQTVLESIRTAGAVFGEGFRAFVSDWDKVTATVAGFTLLAVGVYSARNATAVAGRYIEARLGKPSLVRETSRITVGEAIKHPVKMMKRLTSKPQDALEGVVLSPSLEERVRDIAIATRNTRKNHGLYRNILMYGPPGTGKTLFAKKLALHSGMDYAIMTGGDVAPMGRDGVTAMHKVFDWANTSRRGLLLFVDEADAFLRKRATEKISEDLRATLNAFLYRTGEQSNKFMLVLASNQPEQFDWAINDRIDEIVNFALPGPEERDRLVRLYFDRYVLGPATGGRQRLKLAQFDYGSKCSEIAERVEGMSGREISKLGVAWQAAAYSSEDGVLTEAMIDARVADAVQQHLQKMDWLYREGFPESGSKIGITLPKETGADPAGLGFTVAQGAIPQAQEISGGETGLPLPQEVVVPLVQAAMPLVKEAEAEATPVIKEAEVEAAPVIKEDEAEAAPVVKEAEAVPSEAEVAPIIKEAEAVPSEAEAAPVVAEAEAAPIIKEAEPAAEPTPVSTEAIAEATPVVAEAAAEAVAEVTPVVAEATVEAAAEATPVIAEAVAEATPVVAEATAEAVAEATSVIAEATAEATPVVAEAAAEAVAEATSVIAEATAEATPVAAEAAAEATPAVAEAAAEAVAEETPTVAEAVAEATPAVAEAAAEAVAEATPAVAEAVADATPAVAEAVAEATPAAAEAVAEATPAVAEAAAEAIAEETPTVAEAEAAPVAAETAAEAAAATSEATPIVKEAEAAPAVAEAEVAPVVKETEAEAAPIIKEAEAEAATEAEAAPAATEAEAAPVTKEAEAEAAPAAAEAEAAPVTKEPEAEAAPAAVEAEAAPAPAAEAEATPVTKEAETEATPVVKEAEAEAAPTVKQTEAEATVPPEDVTVPKAEGTAHEAKTEDSASPEGNAPPQEEKTSWWRGWSGKGSKPPKDGTSN</sequence>
<dbReference type="GO" id="GO:0016887">
    <property type="term" value="F:ATP hydrolysis activity"/>
    <property type="evidence" value="ECO:0007669"/>
    <property type="project" value="InterPro"/>
</dbReference>
<evidence type="ECO:0000256" key="2">
    <source>
        <dbReference type="ARBA" id="ARBA00004436"/>
    </source>
</evidence>
<organism evidence="14 15">
    <name type="scientific">Megalops atlanticus</name>
    <name type="common">Tarpon</name>
    <name type="synonym">Clupea gigantea</name>
    <dbReference type="NCBI Taxonomy" id="7932"/>
    <lineage>
        <taxon>Eukaryota</taxon>
        <taxon>Metazoa</taxon>
        <taxon>Chordata</taxon>
        <taxon>Craniata</taxon>
        <taxon>Vertebrata</taxon>
        <taxon>Euteleostomi</taxon>
        <taxon>Actinopterygii</taxon>
        <taxon>Neopterygii</taxon>
        <taxon>Teleostei</taxon>
        <taxon>Elopiformes</taxon>
        <taxon>Megalopidae</taxon>
        <taxon>Megalops</taxon>
    </lineage>
</organism>
<dbReference type="AlphaFoldDB" id="A0A9D3T9L6"/>
<feature type="region of interest" description="Disordered" evidence="12">
    <location>
        <begin position="988"/>
        <end position="1145"/>
    </location>
</feature>
<dbReference type="EMBL" id="JAFDVH010000008">
    <property type="protein sequence ID" value="KAG7472741.1"/>
    <property type="molecule type" value="Genomic_DNA"/>
</dbReference>
<dbReference type="InterPro" id="IPR003959">
    <property type="entry name" value="ATPase_AAA_core"/>
</dbReference>
<keyword evidence="4" id="KW-0547">Nucleotide-binding</keyword>
<dbReference type="Proteomes" id="UP001046870">
    <property type="component" value="Chromosome 8"/>
</dbReference>
<keyword evidence="15" id="KW-1185">Reference proteome</keyword>
<comment type="subcellular location">
    <subcellularLocation>
        <location evidence="1">Mitochondrion inner membrane</location>
    </subcellularLocation>
    <subcellularLocation>
        <location evidence="2">Mitochondrion matrix</location>
        <location evidence="2">Mitochondrion nucleoid</location>
    </subcellularLocation>
</comment>
<evidence type="ECO:0000256" key="8">
    <source>
        <dbReference type="ARBA" id="ARBA00023128"/>
    </source>
</evidence>
<dbReference type="SUPFAM" id="SSF52540">
    <property type="entry name" value="P-loop containing nucleoside triphosphate hydrolases"/>
    <property type="match status" value="1"/>
</dbReference>
<feature type="compositionally biased region" description="Low complexity" evidence="12">
    <location>
        <begin position="988"/>
        <end position="1081"/>
    </location>
</feature>
<evidence type="ECO:0000256" key="5">
    <source>
        <dbReference type="ARBA" id="ARBA00022792"/>
    </source>
</evidence>
<dbReference type="Gene3D" id="3.40.50.300">
    <property type="entry name" value="P-loop containing nucleotide triphosphate hydrolases"/>
    <property type="match status" value="1"/>
</dbReference>
<keyword evidence="5" id="KW-0999">Mitochondrion inner membrane</keyword>
<name>A0A9D3T9L6_MEGAT</name>
<feature type="compositionally biased region" description="Basic and acidic residues" evidence="12">
    <location>
        <begin position="1101"/>
        <end position="1110"/>
    </location>
</feature>
<keyword evidence="6" id="KW-0067">ATP-binding</keyword>
<evidence type="ECO:0000256" key="1">
    <source>
        <dbReference type="ARBA" id="ARBA00004273"/>
    </source>
</evidence>
<feature type="compositionally biased region" description="Pro residues" evidence="12">
    <location>
        <begin position="13"/>
        <end position="24"/>
    </location>
</feature>
<proteinExistence type="inferred from homology"/>
<keyword evidence="9" id="KW-0472">Membrane</keyword>
<dbReference type="GO" id="GO:0005743">
    <property type="term" value="C:mitochondrial inner membrane"/>
    <property type="evidence" value="ECO:0007669"/>
    <property type="project" value="UniProtKB-SubCell"/>
</dbReference>
<keyword evidence="7 11" id="KW-0175">Coiled coil</keyword>
<dbReference type="InterPro" id="IPR021911">
    <property type="entry name" value="ATAD3_N"/>
</dbReference>
<dbReference type="Pfam" id="PF00004">
    <property type="entry name" value="AAA"/>
    <property type="match status" value="1"/>
</dbReference>
<protein>
    <recommendedName>
        <fullName evidence="13">AAA+ ATPase domain-containing protein</fullName>
    </recommendedName>
</protein>
<feature type="compositionally biased region" description="Basic and acidic residues" evidence="12">
    <location>
        <begin position="53"/>
        <end position="65"/>
    </location>
</feature>
<dbReference type="GO" id="GO:0007005">
    <property type="term" value="P:mitochondrion organization"/>
    <property type="evidence" value="ECO:0007669"/>
    <property type="project" value="TreeGrafter"/>
</dbReference>
<keyword evidence="8" id="KW-0496">Mitochondrion</keyword>
<dbReference type="SMART" id="SM00382">
    <property type="entry name" value="AAA"/>
    <property type="match status" value="1"/>
</dbReference>
<dbReference type="OrthoDB" id="199596at2759"/>
<dbReference type="CDD" id="cd19512">
    <property type="entry name" value="RecA-like_ATAD3-like"/>
    <property type="match status" value="1"/>
</dbReference>
<accession>A0A9D3T9L6</accession>
<reference evidence="14" key="1">
    <citation type="submission" date="2021-01" db="EMBL/GenBank/DDBJ databases">
        <authorList>
            <person name="Zahm M."/>
            <person name="Roques C."/>
            <person name="Cabau C."/>
            <person name="Klopp C."/>
            <person name="Donnadieu C."/>
            <person name="Jouanno E."/>
            <person name="Lampietro C."/>
            <person name="Louis A."/>
            <person name="Herpin A."/>
            <person name="Echchiki A."/>
            <person name="Berthelot C."/>
            <person name="Parey E."/>
            <person name="Roest-Crollius H."/>
            <person name="Braasch I."/>
            <person name="Postlethwait J."/>
            <person name="Bobe J."/>
            <person name="Montfort J."/>
            <person name="Bouchez O."/>
            <person name="Begum T."/>
            <person name="Mejri S."/>
            <person name="Adams A."/>
            <person name="Chen W.-J."/>
            <person name="Guiguen Y."/>
        </authorList>
    </citation>
    <scope>NUCLEOTIDE SEQUENCE</scope>
    <source>
        <strain evidence="14">YG-15Mar2019-1</strain>
        <tissue evidence="14">Brain</tissue>
    </source>
</reference>
<gene>
    <name evidence="14" type="ORF">MATL_G00111960</name>
</gene>
<evidence type="ECO:0000256" key="3">
    <source>
        <dbReference type="ARBA" id="ARBA00006914"/>
    </source>
</evidence>
<feature type="compositionally biased region" description="Basic and acidic residues" evidence="12">
    <location>
        <begin position="103"/>
        <end position="121"/>
    </location>
</feature>
<dbReference type="GO" id="GO:0008270">
    <property type="term" value="F:zinc ion binding"/>
    <property type="evidence" value="ECO:0007669"/>
    <property type="project" value="TreeGrafter"/>
</dbReference>
<dbReference type="InterPro" id="IPR003593">
    <property type="entry name" value="AAA+_ATPase"/>
</dbReference>
<evidence type="ECO:0000256" key="9">
    <source>
        <dbReference type="ARBA" id="ARBA00023136"/>
    </source>
</evidence>
<feature type="region of interest" description="Disordered" evidence="12">
    <location>
        <begin position="103"/>
        <end position="128"/>
    </location>
</feature>